<dbReference type="HAMAP" id="MF_00202">
    <property type="entry name" value="Idi"/>
    <property type="match status" value="1"/>
</dbReference>
<dbReference type="AlphaFoldDB" id="A0A6B8VY18"/>
<comment type="subcellular location">
    <subcellularLocation>
        <location evidence="10">Cytoplasm</location>
    </subcellularLocation>
</comment>
<dbReference type="KEGG" id="cok:COCCU_10100"/>
<reference evidence="13 14" key="1">
    <citation type="submission" date="2019-11" db="EMBL/GenBank/DDBJ databases">
        <title>Complete genome sequence of Corynebacterium kalinowskii 1959, a novel Corynebacterium species isolated from soil of a small paddock in Vilsendorf, Germany.</title>
        <authorList>
            <person name="Schaffert L."/>
            <person name="Ruwe M."/>
            <person name="Milse J."/>
            <person name="Hanuschka K."/>
            <person name="Ortseifen V."/>
            <person name="Droste J."/>
            <person name="Brandt D."/>
            <person name="Schlueter L."/>
            <person name="Kutter Y."/>
            <person name="Vinke S."/>
            <person name="Viehoefer P."/>
            <person name="Jacob L."/>
            <person name="Luebke N.-C."/>
            <person name="Schulte-Berndt E."/>
            <person name="Hain C."/>
            <person name="Linder M."/>
            <person name="Schmidt P."/>
            <person name="Wollenschlaeger L."/>
            <person name="Luttermann T."/>
            <person name="Thieme E."/>
            <person name="Hassa J."/>
            <person name="Haak M."/>
            <person name="Wittchen M."/>
            <person name="Mentz A."/>
            <person name="Persicke M."/>
            <person name="Busche T."/>
            <person name="Ruckert C."/>
        </authorList>
    </citation>
    <scope>NUCLEOTIDE SEQUENCE [LARGE SCALE GENOMIC DNA]</scope>
    <source>
        <strain evidence="13 14">2039</strain>
    </source>
</reference>
<dbReference type="GO" id="GO:0005737">
    <property type="term" value="C:cytoplasm"/>
    <property type="evidence" value="ECO:0007669"/>
    <property type="project" value="UniProtKB-SubCell"/>
</dbReference>
<evidence type="ECO:0000256" key="8">
    <source>
        <dbReference type="ARBA" id="ARBA00023229"/>
    </source>
</evidence>
<evidence type="ECO:0000313" key="14">
    <source>
        <dbReference type="Proteomes" id="UP000424462"/>
    </source>
</evidence>
<keyword evidence="7 10" id="KW-0464">Manganese</keyword>
<comment type="function">
    <text evidence="10">Catalyzes the 1,3-allylic rearrangement of the homoallylic substrate isopentenyl (IPP) to its highly electrophilic allylic isomer, dimethylallyl diphosphate (DMAPP).</text>
</comment>
<feature type="binding site" evidence="10">
    <location>
        <position position="34"/>
    </location>
    <ligand>
        <name>Mn(2+)</name>
        <dbReference type="ChEBI" id="CHEBI:29035"/>
    </ligand>
</feature>
<dbReference type="NCBIfam" id="NF002995">
    <property type="entry name" value="PRK03759.1"/>
    <property type="match status" value="1"/>
</dbReference>
<evidence type="ECO:0000256" key="9">
    <source>
        <dbReference type="ARBA" id="ARBA00023235"/>
    </source>
</evidence>
<dbReference type="Proteomes" id="UP000424462">
    <property type="component" value="Chromosome"/>
</dbReference>
<dbReference type="SUPFAM" id="SSF55811">
    <property type="entry name" value="Nudix"/>
    <property type="match status" value="1"/>
</dbReference>
<evidence type="ECO:0000256" key="5">
    <source>
        <dbReference type="ARBA" id="ARBA00022723"/>
    </source>
</evidence>
<comment type="cofactor">
    <cofactor evidence="10">
        <name>Mn(2+)</name>
        <dbReference type="ChEBI" id="CHEBI:29035"/>
    </cofactor>
    <text evidence="10">Binds 1 Mn(2+) ion per subunit.</text>
</comment>
<dbReference type="PANTHER" id="PTHR10885">
    <property type="entry name" value="ISOPENTENYL-DIPHOSPHATE DELTA-ISOMERASE"/>
    <property type="match status" value="1"/>
</dbReference>
<dbReference type="EC" id="5.3.3.2" evidence="3 10"/>
<dbReference type="InterPro" id="IPR015797">
    <property type="entry name" value="NUDIX_hydrolase-like_dom_sf"/>
</dbReference>
<feature type="active site" evidence="10 11">
    <location>
        <position position="121"/>
    </location>
</feature>
<evidence type="ECO:0000313" key="13">
    <source>
        <dbReference type="EMBL" id="QGU07939.1"/>
    </source>
</evidence>
<protein>
    <recommendedName>
        <fullName evidence="3 10">Isopentenyl-diphosphate Delta-isomerase</fullName>
        <shortName evidence="10">IPP isomerase</shortName>
        <ecNumber evidence="3 10">5.3.3.2</ecNumber>
    </recommendedName>
    <alternativeName>
        <fullName evidence="10">IPP:DMAPP isomerase</fullName>
    </alternativeName>
    <alternativeName>
        <fullName evidence="10">Isopentenyl pyrophosphate isomerase</fullName>
    </alternativeName>
</protein>
<dbReference type="GO" id="GO:0046872">
    <property type="term" value="F:metal ion binding"/>
    <property type="evidence" value="ECO:0007669"/>
    <property type="project" value="UniProtKB-KW"/>
</dbReference>
<dbReference type="NCBIfam" id="TIGR02150">
    <property type="entry name" value="IPP_isom_1"/>
    <property type="match status" value="1"/>
</dbReference>
<evidence type="ECO:0000256" key="11">
    <source>
        <dbReference type="PIRSR" id="PIRSR018427-1"/>
    </source>
</evidence>
<evidence type="ECO:0000256" key="10">
    <source>
        <dbReference type="HAMAP-Rule" id="MF_00202"/>
    </source>
</evidence>
<keyword evidence="9 10" id="KW-0413">Isomerase</keyword>
<organism evidence="13 14">
    <name type="scientific">Corynebacterium occultum</name>
    <dbReference type="NCBI Taxonomy" id="2675219"/>
    <lineage>
        <taxon>Bacteria</taxon>
        <taxon>Bacillati</taxon>
        <taxon>Actinomycetota</taxon>
        <taxon>Actinomycetes</taxon>
        <taxon>Mycobacteriales</taxon>
        <taxon>Corynebacteriaceae</taxon>
        <taxon>Corynebacterium</taxon>
    </lineage>
</organism>
<dbReference type="PROSITE" id="PS51462">
    <property type="entry name" value="NUDIX"/>
    <property type="match status" value="1"/>
</dbReference>
<evidence type="ECO:0000256" key="4">
    <source>
        <dbReference type="ARBA" id="ARBA00022490"/>
    </source>
</evidence>
<proteinExistence type="inferred from homology"/>
<evidence type="ECO:0000256" key="2">
    <source>
        <dbReference type="ARBA" id="ARBA00007579"/>
    </source>
</evidence>
<evidence type="ECO:0000259" key="12">
    <source>
        <dbReference type="PROSITE" id="PS51462"/>
    </source>
</evidence>
<dbReference type="InterPro" id="IPR011876">
    <property type="entry name" value="IsopentenylPP_isomerase_typ1"/>
</dbReference>
<dbReference type="InterPro" id="IPR000086">
    <property type="entry name" value="NUDIX_hydrolase_dom"/>
</dbReference>
<comment type="similarity">
    <text evidence="2 10">Belongs to the IPP isomerase type 1 family.</text>
</comment>
<evidence type="ECO:0000256" key="3">
    <source>
        <dbReference type="ARBA" id="ARBA00012057"/>
    </source>
</evidence>
<keyword evidence="8 10" id="KW-0414">Isoprene biosynthesis</keyword>
<dbReference type="CDD" id="cd02885">
    <property type="entry name" value="NUDIX_IPP_Isomerase"/>
    <property type="match status" value="1"/>
</dbReference>
<accession>A0A6B8VY18</accession>
<dbReference type="PIRSF" id="PIRSF018427">
    <property type="entry name" value="Isopntndiph_ism"/>
    <property type="match status" value="1"/>
</dbReference>
<comment type="pathway">
    <text evidence="1 10">Isoprenoid biosynthesis; dimethylallyl diphosphate biosynthesis; dimethylallyl diphosphate from isopentenyl diphosphate: step 1/1.</text>
</comment>
<evidence type="ECO:0000256" key="6">
    <source>
        <dbReference type="ARBA" id="ARBA00022842"/>
    </source>
</evidence>
<feature type="binding site" evidence="10">
    <location>
        <position position="89"/>
    </location>
    <ligand>
        <name>Mg(2+)</name>
        <dbReference type="ChEBI" id="CHEBI:18420"/>
    </ligand>
</feature>
<dbReference type="GO" id="GO:0008299">
    <property type="term" value="P:isoprenoid biosynthetic process"/>
    <property type="evidence" value="ECO:0007669"/>
    <property type="project" value="UniProtKB-UniRule"/>
</dbReference>
<feature type="binding site" evidence="10">
    <location>
        <position position="119"/>
    </location>
    <ligand>
        <name>Mn(2+)</name>
        <dbReference type="ChEBI" id="CHEBI:29035"/>
    </ligand>
</feature>
<dbReference type="PANTHER" id="PTHR10885:SF0">
    <property type="entry name" value="ISOPENTENYL-DIPHOSPHATE DELTA-ISOMERASE"/>
    <property type="match status" value="1"/>
</dbReference>
<keyword evidence="14" id="KW-1185">Reference proteome</keyword>
<sequence>MNQDVELVVLADENGNPAGTALKATIHTADTPLHFAFSNYLLDDRGRVLMTRRALSKITWPGVWTNSFCGHPGPGESNEDAVRRRAVTEVGLPAESILEITAILPEFQYRAVDSTGIVEWEICPVHISRLAPGHRPEPNPEEIDSFDWIEPAELFAAVDAAPFAFSSWLVEQLSDQNLRLALTEASANLATEELS</sequence>
<comment type="catalytic activity">
    <reaction evidence="10">
        <text>isopentenyl diphosphate = dimethylallyl diphosphate</text>
        <dbReference type="Rhea" id="RHEA:23284"/>
        <dbReference type="ChEBI" id="CHEBI:57623"/>
        <dbReference type="ChEBI" id="CHEBI:128769"/>
        <dbReference type="EC" id="5.3.3.2"/>
    </reaction>
</comment>
<dbReference type="InterPro" id="IPR056375">
    <property type="entry name" value="Idi_bact"/>
</dbReference>
<name>A0A6B8VY18_9CORY</name>
<feature type="domain" description="Nudix hydrolase" evidence="12">
    <location>
        <begin position="32"/>
        <end position="171"/>
    </location>
</feature>
<dbReference type="RefSeq" id="WP_156231372.1">
    <property type="nucleotide sequence ID" value="NZ_CP046455.1"/>
</dbReference>
<evidence type="ECO:0000256" key="1">
    <source>
        <dbReference type="ARBA" id="ARBA00004826"/>
    </source>
</evidence>
<evidence type="ECO:0000256" key="7">
    <source>
        <dbReference type="ARBA" id="ARBA00023211"/>
    </source>
</evidence>
<feature type="binding site" evidence="10">
    <location>
        <position position="27"/>
    </location>
    <ligand>
        <name>Mn(2+)</name>
        <dbReference type="ChEBI" id="CHEBI:29035"/>
    </ligand>
</feature>
<keyword evidence="6 10" id="KW-0460">Magnesium</keyword>
<dbReference type="GO" id="GO:0004452">
    <property type="term" value="F:isopentenyl-diphosphate delta-isomerase activity"/>
    <property type="evidence" value="ECO:0007669"/>
    <property type="project" value="UniProtKB-UniRule"/>
</dbReference>
<keyword evidence="5 10" id="KW-0479">Metal-binding</keyword>
<gene>
    <name evidence="10 13" type="primary">idi</name>
    <name evidence="13" type="ORF">COCCU_10100</name>
</gene>
<keyword evidence="4 10" id="KW-0963">Cytoplasm</keyword>
<dbReference type="GO" id="GO:0050992">
    <property type="term" value="P:dimethylallyl diphosphate biosynthetic process"/>
    <property type="evidence" value="ECO:0007669"/>
    <property type="project" value="UniProtKB-UniRule"/>
</dbReference>
<dbReference type="UniPathway" id="UPA00059">
    <property type="reaction ID" value="UER00104"/>
</dbReference>
<dbReference type="EMBL" id="CP046455">
    <property type="protein sequence ID" value="QGU07939.1"/>
    <property type="molecule type" value="Genomic_DNA"/>
</dbReference>
<feature type="binding site" evidence="10">
    <location>
        <position position="121"/>
    </location>
    <ligand>
        <name>Mn(2+)</name>
        <dbReference type="ChEBI" id="CHEBI:29035"/>
    </ligand>
</feature>
<dbReference type="Pfam" id="PF00293">
    <property type="entry name" value="NUDIX"/>
    <property type="match status" value="1"/>
</dbReference>
<feature type="active site" evidence="10 11">
    <location>
        <position position="69"/>
    </location>
</feature>
<feature type="binding site" evidence="10">
    <location>
        <position position="71"/>
    </location>
    <ligand>
        <name>Mn(2+)</name>
        <dbReference type="ChEBI" id="CHEBI:29035"/>
    </ligand>
</feature>
<dbReference type="Gene3D" id="3.90.79.10">
    <property type="entry name" value="Nucleoside Triphosphate Pyrophosphohydrolase"/>
    <property type="match status" value="1"/>
</dbReference>
<comment type="cofactor">
    <cofactor evidence="10">
        <name>Mg(2+)</name>
        <dbReference type="ChEBI" id="CHEBI:18420"/>
    </cofactor>
    <text evidence="10">Binds 1 Mg(2+) ion per subunit. The magnesium ion binds only when substrate is bound.</text>
</comment>